<gene>
    <name evidence="1" type="ORF">PV09_04218</name>
</gene>
<dbReference type="RefSeq" id="XP_016214933.1">
    <property type="nucleotide sequence ID" value="XM_016357529.1"/>
</dbReference>
<evidence type="ECO:0000313" key="1">
    <source>
        <dbReference type="EMBL" id="KIW05064.1"/>
    </source>
</evidence>
<evidence type="ECO:0008006" key="3">
    <source>
        <dbReference type="Google" id="ProtNLM"/>
    </source>
</evidence>
<dbReference type="InterPro" id="IPR051710">
    <property type="entry name" value="Phosphatase_SH3-domain"/>
</dbReference>
<dbReference type="SMART" id="SM00855">
    <property type="entry name" value="PGAM"/>
    <property type="match status" value="1"/>
</dbReference>
<dbReference type="Pfam" id="PF00300">
    <property type="entry name" value="His_Phos_1"/>
    <property type="match status" value="1"/>
</dbReference>
<sequence>MVLETIYVVRHGFRMTWSVDPYAVRYYSNIPTPTGLPADPALSSYGETQAEQLGVKLTLLDPPVDQIISSPYYRCLQTLKPGVLRLQKERGYRNGVLLESGFEEWYGETGDHREQPSPLAYHLLRRNFFPDLDLKWDEQREGDTDSRGADGVVRPNRYGESIEGLHNRVAYALHKTIERADREGWKTILICMHAAVMISIGRALTGRMPEDVTEEDFKCFTASLSQYNRRKPYRTARDVPAVDAWDFRQQDKVPRVQWEGVGVMGGWDCVLNSDCSFLSGGEERGWHFSGDESFIQDPNAFNDRENEAKLKQRGDASDPSNVADDLNLNRALCVAVAQAGDEDEVEEDSSRSKL</sequence>
<dbReference type="InterPro" id="IPR013078">
    <property type="entry name" value="His_Pase_superF_clade-1"/>
</dbReference>
<dbReference type="RefSeq" id="XP_016214932.1">
    <property type="nucleotide sequence ID" value="XM_016357528.1"/>
</dbReference>
<dbReference type="SUPFAM" id="SSF53254">
    <property type="entry name" value="Phosphoglycerate mutase-like"/>
    <property type="match status" value="1"/>
</dbReference>
<organism evidence="1 2">
    <name type="scientific">Verruconis gallopava</name>
    <dbReference type="NCBI Taxonomy" id="253628"/>
    <lineage>
        <taxon>Eukaryota</taxon>
        <taxon>Fungi</taxon>
        <taxon>Dikarya</taxon>
        <taxon>Ascomycota</taxon>
        <taxon>Pezizomycotina</taxon>
        <taxon>Dothideomycetes</taxon>
        <taxon>Pleosporomycetidae</taxon>
        <taxon>Venturiales</taxon>
        <taxon>Sympoventuriaceae</taxon>
        <taxon>Verruconis</taxon>
    </lineage>
</organism>
<dbReference type="GeneID" id="27312191"/>
<name>A0A0D2B176_9PEZI</name>
<dbReference type="HOGENOM" id="CLU_042838_1_1_1"/>
<dbReference type="PANTHER" id="PTHR16469:SF51">
    <property type="entry name" value="TRANSCRIPTION FACTOR TAU 55 KDA SUBUNIT"/>
    <property type="match status" value="1"/>
</dbReference>
<accession>A0A0D2B176</accession>
<dbReference type="VEuPathDB" id="FungiDB:PV09_04218"/>
<reference evidence="1 2" key="1">
    <citation type="submission" date="2015-01" db="EMBL/GenBank/DDBJ databases">
        <title>The Genome Sequence of Ochroconis gallopava CBS43764.</title>
        <authorList>
            <consortium name="The Broad Institute Genomics Platform"/>
            <person name="Cuomo C."/>
            <person name="de Hoog S."/>
            <person name="Gorbushina A."/>
            <person name="Stielow B."/>
            <person name="Teixiera M."/>
            <person name="Abouelleil A."/>
            <person name="Chapman S.B."/>
            <person name="Priest M."/>
            <person name="Young S.K."/>
            <person name="Wortman J."/>
            <person name="Nusbaum C."/>
            <person name="Birren B."/>
        </authorList>
    </citation>
    <scope>NUCLEOTIDE SEQUENCE [LARGE SCALE GENOMIC DNA]</scope>
    <source>
        <strain evidence="1 2">CBS 43764</strain>
    </source>
</reference>
<proteinExistence type="predicted"/>
<dbReference type="OrthoDB" id="414418at2759"/>
<dbReference type="FunCoup" id="A0A0D2B176">
    <property type="interactions" value="132"/>
</dbReference>
<dbReference type="EMBL" id="KN847539">
    <property type="protein sequence ID" value="KIW05064.1"/>
    <property type="molecule type" value="Genomic_DNA"/>
</dbReference>
<dbReference type="AlphaFoldDB" id="A0A0D2B176"/>
<protein>
    <recommendedName>
        <fullName evidence="3">Transcription factor TFIIIC triple barrel domain-containing protein</fullName>
    </recommendedName>
</protein>
<dbReference type="InterPro" id="IPR029033">
    <property type="entry name" value="His_PPase_superfam"/>
</dbReference>
<dbReference type="EMBL" id="KN847539">
    <property type="protein sequence ID" value="KIW05063.1"/>
    <property type="molecule type" value="Genomic_DNA"/>
</dbReference>
<evidence type="ECO:0000313" key="2">
    <source>
        <dbReference type="Proteomes" id="UP000053259"/>
    </source>
</evidence>
<dbReference type="PANTHER" id="PTHR16469">
    <property type="entry name" value="UBIQUITIN-ASSOCIATED AND SH3 DOMAIN-CONTAINING BA-RELATED"/>
    <property type="match status" value="1"/>
</dbReference>
<dbReference type="Proteomes" id="UP000053259">
    <property type="component" value="Unassembled WGS sequence"/>
</dbReference>
<keyword evidence="2" id="KW-1185">Reference proteome</keyword>
<dbReference type="STRING" id="253628.A0A0D2B176"/>
<dbReference type="Gene3D" id="3.40.50.1240">
    <property type="entry name" value="Phosphoglycerate mutase-like"/>
    <property type="match status" value="1"/>
</dbReference>
<dbReference type="CDD" id="cd07067">
    <property type="entry name" value="HP_PGM_like"/>
    <property type="match status" value="1"/>
</dbReference>